<dbReference type="RefSeq" id="XP_002778724.1">
    <property type="nucleotide sequence ID" value="XM_002778678.1"/>
</dbReference>
<dbReference type="Pfam" id="PF20864">
    <property type="entry name" value="Zn_ribbon_TEX13"/>
    <property type="match status" value="1"/>
</dbReference>
<keyword evidence="2" id="KW-0863">Zinc-finger</keyword>
<gene>
    <name evidence="6" type="ORF">Pmar_PMAR005854</name>
</gene>
<feature type="domain" description="RanBP2-type" evidence="5">
    <location>
        <begin position="617"/>
        <end position="636"/>
    </location>
</feature>
<feature type="region of interest" description="Disordered" evidence="4">
    <location>
        <begin position="509"/>
        <end position="588"/>
    </location>
</feature>
<protein>
    <recommendedName>
        <fullName evidence="5">RanBP2-type domain-containing protein</fullName>
    </recommendedName>
</protein>
<dbReference type="InterPro" id="IPR001876">
    <property type="entry name" value="Znf_RanBP2"/>
</dbReference>
<reference evidence="6 7" key="1">
    <citation type="submission" date="2008-07" db="EMBL/GenBank/DDBJ databases">
        <authorList>
            <person name="El-Sayed N."/>
            <person name="Caler E."/>
            <person name="Inman J."/>
            <person name="Amedeo P."/>
            <person name="Hass B."/>
            <person name="Wortman J."/>
        </authorList>
    </citation>
    <scope>NUCLEOTIDE SEQUENCE [LARGE SCALE GENOMIC DNA]</scope>
    <source>
        <strain evidence="7">ATCC 50983 / TXsc</strain>
    </source>
</reference>
<keyword evidence="7" id="KW-1185">Reference proteome</keyword>
<evidence type="ECO:0000259" key="5">
    <source>
        <dbReference type="PROSITE" id="PS01358"/>
    </source>
</evidence>
<feature type="region of interest" description="Disordered" evidence="4">
    <location>
        <begin position="645"/>
        <end position="673"/>
    </location>
</feature>
<evidence type="ECO:0000313" key="7">
    <source>
        <dbReference type="Proteomes" id="UP000007800"/>
    </source>
</evidence>
<evidence type="ECO:0000256" key="4">
    <source>
        <dbReference type="SAM" id="MobiDB-lite"/>
    </source>
</evidence>
<feature type="region of interest" description="Disordered" evidence="4">
    <location>
        <begin position="286"/>
        <end position="315"/>
    </location>
</feature>
<dbReference type="InParanoid" id="C5KYE2"/>
<feature type="region of interest" description="Disordered" evidence="4">
    <location>
        <begin position="1"/>
        <end position="155"/>
    </location>
</feature>
<keyword evidence="3" id="KW-0862">Zinc</keyword>
<evidence type="ECO:0000256" key="1">
    <source>
        <dbReference type="ARBA" id="ARBA00022723"/>
    </source>
</evidence>
<name>C5KYE2_PERM5</name>
<dbReference type="InterPro" id="IPR049534">
    <property type="entry name" value="TEX13A/C/D_Znf"/>
</dbReference>
<dbReference type="PROSITE" id="PS01358">
    <property type="entry name" value="ZF_RANBP2_1"/>
    <property type="match status" value="1"/>
</dbReference>
<evidence type="ECO:0000256" key="2">
    <source>
        <dbReference type="ARBA" id="ARBA00022771"/>
    </source>
</evidence>
<evidence type="ECO:0000313" key="6">
    <source>
        <dbReference type="EMBL" id="EER10519.1"/>
    </source>
</evidence>
<feature type="compositionally biased region" description="Polar residues" evidence="4">
    <location>
        <begin position="291"/>
        <end position="311"/>
    </location>
</feature>
<organism evidence="7">
    <name type="scientific">Perkinsus marinus (strain ATCC 50983 / TXsc)</name>
    <dbReference type="NCBI Taxonomy" id="423536"/>
    <lineage>
        <taxon>Eukaryota</taxon>
        <taxon>Sar</taxon>
        <taxon>Alveolata</taxon>
        <taxon>Perkinsozoa</taxon>
        <taxon>Perkinsea</taxon>
        <taxon>Perkinsida</taxon>
        <taxon>Perkinsidae</taxon>
        <taxon>Perkinsus</taxon>
    </lineage>
</organism>
<feature type="compositionally biased region" description="Basic and acidic residues" evidence="4">
    <location>
        <begin position="1"/>
        <end position="10"/>
    </location>
</feature>
<sequence>MSRAEKRANLRLDFGTSGGRSRKPGQRDDNSNPETTENYKVKFCKAPREFYNGPDERTALGQEYAALNAVTSDEEDDQNEASDPNRIKTRYPPRRDGHRYDPKWHGDIPEPYSPKPRTASIIEADTSSPHAITSDREEEVAVAAPRSDEEEEDDLMERGKRVLTIEAARIVDIDPEGLGRVGGVLFKNKNTELMKVCREALGDTNLRDLKDAAMEMRNERTDEALDYFVETAAEVFSQAEGGMQRGAQLFAAMVLLLPIKALRERLVEHMQEYAGDAVLESARLEERRQARSVSSEPRSTASITSRGSSQAPKVVQLPDTAVPIPDGLLTGPHKRPSFIKALMAVLNTDIGEVDEAIPPKQYAKLVESVQQIDGIQTDTLAEMRNQLLAVVGSRKDLSWANAEMVIGLRPLAFRLLTPRPTVPTSGDEELEEEYEYPSRRREAEEKLQKGWDEFVQQARRVFHERFNMLELCYMSTYVHLAAGRLQSRGIERGVDDRYSYQEFPLLPGTRNVQHTRKGGEYPTLSGIHAPSSSSSSSNTRQQGLWATRNPARLVDPEAFPELPKIQPKPKSSQWTAGGKARKDIERMKGLERRYPLLVRPTKDGPKQQSHEPRLPGWACPHCEQHNEPQSDTCSKCGLKLLVKKGGPVAGGGGGSKGGKRKKANAADKAMGRF</sequence>
<dbReference type="GO" id="GO:0008270">
    <property type="term" value="F:zinc ion binding"/>
    <property type="evidence" value="ECO:0007669"/>
    <property type="project" value="UniProtKB-KW"/>
</dbReference>
<feature type="compositionally biased region" description="Gly residues" evidence="4">
    <location>
        <begin position="647"/>
        <end position="656"/>
    </location>
</feature>
<dbReference type="GeneID" id="9038554"/>
<dbReference type="AlphaFoldDB" id="C5KYE2"/>
<proteinExistence type="predicted"/>
<dbReference type="EMBL" id="GG677382">
    <property type="protein sequence ID" value="EER10519.1"/>
    <property type="molecule type" value="Genomic_DNA"/>
</dbReference>
<dbReference type="Proteomes" id="UP000007800">
    <property type="component" value="Unassembled WGS sequence"/>
</dbReference>
<evidence type="ECO:0000256" key="3">
    <source>
        <dbReference type="ARBA" id="ARBA00022833"/>
    </source>
</evidence>
<accession>C5KYE2</accession>
<feature type="compositionally biased region" description="Basic and acidic residues" evidence="4">
    <location>
        <begin position="93"/>
        <end position="108"/>
    </location>
</feature>
<keyword evidence="1" id="KW-0479">Metal-binding</keyword>